<evidence type="ECO:0000313" key="3">
    <source>
        <dbReference type="EMBL" id="KAK6750863.1"/>
    </source>
</evidence>
<keyword evidence="1" id="KW-0812">Transmembrane</keyword>
<keyword evidence="4" id="KW-1185">Reference proteome</keyword>
<organism evidence="3 4">
    <name type="scientific">Necator americanus</name>
    <name type="common">Human hookworm</name>
    <dbReference type="NCBI Taxonomy" id="51031"/>
    <lineage>
        <taxon>Eukaryota</taxon>
        <taxon>Metazoa</taxon>
        <taxon>Ecdysozoa</taxon>
        <taxon>Nematoda</taxon>
        <taxon>Chromadorea</taxon>
        <taxon>Rhabditida</taxon>
        <taxon>Rhabditina</taxon>
        <taxon>Rhabditomorpha</taxon>
        <taxon>Strongyloidea</taxon>
        <taxon>Ancylostomatidae</taxon>
        <taxon>Bunostominae</taxon>
        <taxon>Necator</taxon>
    </lineage>
</organism>
<evidence type="ECO:0000313" key="4">
    <source>
        <dbReference type="Proteomes" id="UP001303046"/>
    </source>
</evidence>
<feature type="chain" id="PRO_5045161757" description="7TM GPCR serpentine receptor class x (Srx) domain-containing protein" evidence="2">
    <location>
        <begin position="17"/>
        <end position="88"/>
    </location>
</feature>
<dbReference type="Proteomes" id="UP001303046">
    <property type="component" value="Unassembled WGS sequence"/>
</dbReference>
<reference evidence="3 4" key="1">
    <citation type="submission" date="2023-08" db="EMBL/GenBank/DDBJ databases">
        <title>A Necator americanus chromosomal reference genome.</title>
        <authorList>
            <person name="Ilik V."/>
            <person name="Petrzelkova K.J."/>
            <person name="Pardy F."/>
            <person name="Fuh T."/>
            <person name="Niatou-Singa F.S."/>
            <person name="Gouil Q."/>
            <person name="Baker L."/>
            <person name="Ritchie M.E."/>
            <person name="Jex A.R."/>
            <person name="Gazzola D."/>
            <person name="Li H."/>
            <person name="Toshio Fujiwara R."/>
            <person name="Zhan B."/>
            <person name="Aroian R.V."/>
            <person name="Pafco B."/>
            <person name="Schwarz E.M."/>
        </authorList>
    </citation>
    <scope>NUCLEOTIDE SEQUENCE [LARGE SCALE GENOMIC DNA]</scope>
    <source>
        <strain evidence="3 4">Aroian</strain>
        <tissue evidence="3">Whole animal</tissue>
    </source>
</reference>
<evidence type="ECO:0000256" key="2">
    <source>
        <dbReference type="SAM" id="SignalP"/>
    </source>
</evidence>
<evidence type="ECO:0008006" key="5">
    <source>
        <dbReference type="Google" id="ProtNLM"/>
    </source>
</evidence>
<name>A0ABR1DL30_NECAM</name>
<keyword evidence="1" id="KW-0472">Membrane</keyword>
<keyword evidence="2" id="KW-0732">Signal</keyword>
<feature type="signal peptide" evidence="2">
    <location>
        <begin position="1"/>
        <end position="16"/>
    </location>
</feature>
<keyword evidence="1" id="KW-1133">Transmembrane helix</keyword>
<comment type="caution">
    <text evidence="3">The sequence shown here is derived from an EMBL/GenBank/DDBJ whole genome shotgun (WGS) entry which is preliminary data.</text>
</comment>
<accession>A0ABR1DL30</accession>
<feature type="transmembrane region" description="Helical" evidence="1">
    <location>
        <begin position="48"/>
        <end position="70"/>
    </location>
</feature>
<dbReference type="EMBL" id="JAVFWL010000004">
    <property type="protein sequence ID" value="KAK6750863.1"/>
    <property type="molecule type" value="Genomic_DNA"/>
</dbReference>
<protein>
    <recommendedName>
        <fullName evidence="5">7TM GPCR serpentine receptor class x (Srx) domain-containing protein</fullName>
    </recommendedName>
</protein>
<gene>
    <name evidence="3" type="primary">Necator_chrIV.g15979</name>
    <name evidence="3" type="ORF">RB195_002684</name>
</gene>
<sequence>MKIILSITYLMAITHALISSSMQVVQVAMTSAKPPCESFAPKWFYETVHMTLTTFTVGMISDNFGVVCVLSRNKSLSDGITQGCFTRS</sequence>
<proteinExistence type="predicted"/>
<evidence type="ECO:0000256" key="1">
    <source>
        <dbReference type="SAM" id="Phobius"/>
    </source>
</evidence>